<dbReference type="Gene3D" id="1.25.10.10">
    <property type="entry name" value="Leucine-rich Repeat Variant"/>
    <property type="match status" value="2"/>
</dbReference>
<dbReference type="Proteomes" id="UP000767446">
    <property type="component" value="Unassembled WGS sequence"/>
</dbReference>
<keyword evidence="1" id="KW-0042">Antenna complex</keyword>
<sequence>MDKRFFNMFGLSEDQAIALLQTPPDQLQSPTDRYVAVAHLINFPTERAIKALIEVVENADSEMYNRITRRKAVESLGRLGVKKALPIIRTCLGDEDIYTVENAVWAIGEIGTEDEEILEEIAQLLEKPGQTYRVIIQTLAKLGYQPALERIKNLLTSDDESIVSAAVAAISRLTGDYSQMEKVVAFLQHSNVNARRACIQDLIDTQYYQAIPQIARCPVSIVFRLRGIRLLATHEIFTWVEPYLDMVIQDHPNDLEFVHEYDQKPSIDFLINELYHTDFGRCYLASKNLLELYAELAPEALLKTWENSAHNDYGAHYHVIKILGWLKYEPAYDLLIQALNNTSPQFQKSRAAAAIALGNLGEKQVIPLLLEALNSQIFDLKYATLLALEKLGDNSFRDRAINDADELIRAKANSMNNSYP</sequence>
<comment type="caution">
    <text evidence="3">The sequence shown here is derived from an EMBL/GenBank/DDBJ whole genome shotgun (WGS) entry which is preliminary data.</text>
</comment>
<proteinExistence type="predicted"/>
<dbReference type="PANTHER" id="PTHR12697">
    <property type="entry name" value="PBS LYASE HEAT-LIKE PROTEIN"/>
    <property type="match status" value="1"/>
</dbReference>
<evidence type="ECO:0000313" key="3">
    <source>
        <dbReference type="EMBL" id="MBR8827702.1"/>
    </source>
</evidence>
<dbReference type="GO" id="GO:0016491">
    <property type="term" value="F:oxidoreductase activity"/>
    <property type="evidence" value="ECO:0007669"/>
    <property type="project" value="TreeGrafter"/>
</dbReference>
<dbReference type="InterPro" id="IPR016024">
    <property type="entry name" value="ARM-type_fold"/>
</dbReference>
<dbReference type="InterPro" id="IPR004155">
    <property type="entry name" value="PBS_lyase_HEAT"/>
</dbReference>
<evidence type="ECO:0000313" key="4">
    <source>
        <dbReference type="Proteomes" id="UP000767446"/>
    </source>
</evidence>
<dbReference type="PANTHER" id="PTHR12697:SF5">
    <property type="entry name" value="DEOXYHYPUSINE HYDROXYLASE"/>
    <property type="match status" value="1"/>
</dbReference>
<dbReference type="InterPro" id="IPR011989">
    <property type="entry name" value="ARM-like"/>
</dbReference>
<protein>
    <submittedName>
        <fullName evidence="3">HEAT repeat domain-containing protein</fullName>
    </submittedName>
</protein>
<organism evidence="3 4">
    <name type="scientific">Gomphosphaeria aponina SAG 52.96 = DSM 107014</name>
    <dbReference type="NCBI Taxonomy" id="1521640"/>
    <lineage>
        <taxon>Bacteria</taxon>
        <taxon>Bacillati</taxon>
        <taxon>Cyanobacteriota</taxon>
        <taxon>Cyanophyceae</taxon>
        <taxon>Oscillatoriophycideae</taxon>
        <taxon>Chroococcales</taxon>
        <taxon>Gomphosphaeriaceae</taxon>
        <taxon>Gomphosphaeria</taxon>
    </lineage>
</organism>
<name>A0A941GT74_9CHRO</name>
<gene>
    <name evidence="3" type="ORF">DSM107014_07310</name>
</gene>
<dbReference type="EMBL" id="JADQBC010000040">
    <property type="protein sequence ID" value="MBR8827702.1"/>
    <property type="molecule type" value="Genomic_DNA"/>
</dbReference>
<evidence type="ECO:0000256" key="1">
    <source>
        <dbReference type="ARBA" id="ARBA00022549"/>
    </source>
</evidence>
<dbReference type="GO" id="GO:0030089">
    <property type="term" value="C:phycobilisome"/>
    <property type="evidence" value="ECO:0007669"/>
    <property type="project" value="UniProtKB-KW"/>
</dbReference>
<accession>A0A941GT74</accession>
<keyword evidence="2" id="KW-0605">Phycobilisome</keyword>
<dbReference type="AlphaFoldDB" id="A0A941GT74"/>
<dbReference type="SMART" id="SM00567">
    <property type="entry name" value="EZ_HEAT"/>
    <property type="match status" value="5"/>
</dbReference>
<dbReference type="SUPFAM" id="SSF48371">
    <property type="entry name" value="ARM repeat"/>
    <property type="match status" value="1"/>
</dbReference>
<evidence type="ECO:0000256" key="2">
    <source>
        <dbReference type="ARBA" id="ARBA00022738"/>
    </source>
</evidence>
<reference evidence="3" key="1">
    <citation type="submission" date="2021-02" db="EMBL/GenBank/DDBJ databases">
        <title>Metagenome analyses of Stigonema ocellatum DSM 106950, Chlorogloea purpurea SAG 13.99 and Gomphosphaeria aponina DSM 107014.</title>
        <authorList>
            <person name="Marter P."/>
            <person name="Huang S."/>
        </authorList>
    </citation>
    <scope>NUCLEOTIDE SEQUENCE</scope>
    <source>
        <strain evidence="3">JP213</strain>
    </source>
</reference>
<dbReference type="Pfam" id="PF13646">
    <property type="entry name" value="HEAT_2"/>
    <property type="match status" value="2"/>
</dbReference>